<evidence type="ECO:0000259" key="1">
    <source>
        <dbReference type="Pfam" id="PF00155"/>
    </source>
</evidence>
<dbReference type="EMBL" id="JACNJH010000149">
    <property type="protein sequence ID" value="MBC8361759.1"/>
    <property type="molecule type" value="Genomic_DNA"/>
</dbReference>
<feature type="non-terminal residue" evidence="2">
    <location>
        <position position="150"/>
    </location>
</feature>
<evidence type="ECO:0000313" key="3">
    <source>
        <dbReference type="Proteomes" id="UP000603434"/>
    </source>
</evidence>
<accession>A0A8J6NUM7</accession>
<proteinExistence type="predicted"/>
<dbReference type="Gene3D" id="3.40.640.10">
    <property type="entry name" value="Type I PLP-dependent aspartate aminotransferase-like (Major domain)"/>
    <property type="match status" value="1"/>
</dbReference>
<dbReference type="InterPro" id="IPR015424">
    <property type="entry name" value="PyrdxlP-dep_Trfase"/>
</dbReference>
<evidence type="ECO:0000313" key="2">
    <source>
        <dbReference type="EMBL" id="MBC8361759.1"/>
    </source>
</evidence>
<dbReference type="InterPro" id="IPR004839">
    <property type="entry name" value="Aminotransferase_I/II_large"/>
</dbReference>
<reference evidence="2 3" key="1">
    <citation type="submission" date="2020-08" db="EMBL/GenBank/DDBJ databases">
        <title>Bridging the membrane lipid divide: bacteria of the FCB group superphylum have the potential to synthesize archaeal ether lipids.</title>
        <authorList>
            <person name="Villanueva L."/>
            <person name="Von Meijenfeldt F.A.B."/>
            <person name="Westbye A.B."/>
            <person name="Yadav S."/>
            <person name="Hopmans E.C."/>
            <person name="Dutilh B.E."/>
            <person name="Sinninghe Damste J.S."/>
        </authorList>
    </citation>
    <scope>NUCLEOTIDE SEQUENCE [LARGE SCALE GENOMIC DNA]</scope>
    <source>
        <strain evidence="2">NIOZ-UU30</strain>
    </source>
</reference>
<keyword evidence="2" id="KW-0032">Aminotransferase</keyword>
<dbReference type="SUPFAM" id="SSF53383">
    <property type="entry name" value="PLP-dependent transferases"/>
    <property type="match status" value="1"/>
</dbReference>
<name>A0A8J6NUM7_9BACT</name>
<dbReference type="Proteomes" id="UP000603434">
    <property type="component" value="Unassembled WGS sequence"/>
</dbReference>
<protein>
    <submittedName>
        <fullName evidence="2">Aminotransferase class I/II-fold pyridoxal phosphate-dependent enzyme</fullName>
    </submittedName>
</protein>
<comment type="caution">
    <text evidence="2">The sequence shown here is derived from an EMBL/GenBank/DDBJ whole genome shotgun (WGS) entry which is preliminary data.</text>
</comment>
<feature type="domain" description="Aminotransferase class I/classII large" evidence="1">
    <location>
        <begin position="36"/>
        <end position="149"/>
    </location>
</feature>
<organism evidence="2 3">
    <name type="scientific">Candidatus Desulfatibia profunda</name>
    <dbReference type="NCBI Taxonomy" id="2841695"/>
    <lineage>
        <taxon>Bacteria</taxon>
        <taxon>Pseudomonadati</taxon>
        <taxon>Thermodesulfobacteriota</taxon>
        <taxon>Desulfobacteria</taxon>
        <taxon>Desulfobacterales</taxon>
        <taxon>Desulfobacterales incertae sedis</taxon>
        <taxon>Candidatus Desulfatibia</taxon>
    </lineage>
</organism>
<gene>
    <name evidence="2" type="ORF">H8E23_10205</name>
</gene>
<dbReference type="Pfam" id="PF00155">
    <property type="entry name" value="Aminotran_1_2"/>
    <property type="match status" value="1"/>
</dbReference>
<sequence>MTIANYISEILSRSSWIRRMFEEGARLKAKHGAGNVYDFSLGNPNLEPPDEFKAALQQAVMTSGSGAHAYMPNTGYADVRQAVADYLSQEQKVALTANEVIMTCGAAGALNVILKALLDPGDEIISPVPGFVEYTFYADNHGGILKTVPT</sequence>
<dbReference type="InterPro" id="IPR015421">
    <property type="entry name" value="PyrdxlP-dep_Trfase_major"/>
</dbReference>
<dbReference type="GO" id="GO:0030170">
    <property type="term" value="F:pyridoxal phosphate binding"/>
    <property type="evidence" value="ECO:0007669"/>
    <property type="project" value="InterPro"/>
</dbReference>
<dbReference type="PANTHER" id="PTHR42691">
    <property type="entry name" value="ASPARTATE AMINOTRANSFERASE YHDR-RELATED"/>
    <property type="match status" value="1"/>
</dbReference>
<dbReference type="AlphaFoldDB" id="A0A8J6NUM7"/>
<dbReference type="GO" id="GO:0008483">
    <property type="term" value="F:transaminase activity"/>
    <property type="evidence" value="ECO:0007669"/>
    <property type="project" value="UniProtKB-KW"/>
</dbReference>
<dbReference type="PANTHER" id="PTHR42691:SF1">
    <property type="entry name" value="ASPARTATE AMINOTRANSFERASE YHDR-RELATED"/>
    <property type="match status" value="1"/>
</dbReference>
<keyword evidence="2" id="KW-0808">Transferase</keyword>
<dbReference type="CDD" id="cd00609">
    <property type="entry name" value="AAT_like"/>
    <property type="match status" value="1"/>
</dbReference>